<feature type="transmembrane region" description="Helical" evidence="7">
    <location>
        <begin position="57"/>
        <end position="76"/>
    </location>
</feature>
<feature type="transmembrane region" description="Helical" evidence="7">
    <location>
        <begin position="336"/>
        <end position="358"/>
    </location>
</feature>
<dbReference type="Gene3D" id="1.20.1250.20">
    <property type="entry name" value="MFS general substrate transporter like domains"/>
    <property type="match status" value="1"/>
</dbReference>
<dbReference type="PROSITE" id="PS50850">
    <property type="entry name" value="MFS"/>
    <property type="match status" value="1"/>
</dbReference>
<dbReference type="Pfam" id="PF07690">
    <property type="entry name" value="MFS_1"/>
    <property type="match status" value="1"/>
</dbReference>
<feature type="transmembrane region" description="Helical" evidence="7">
    <location>
        <begin position="467"/>
        <end position="486"/>
    </location>
</feature>
<dbReference type="EMBL" id="BMXL01000031">
    <property type="protein sequence ID" value="GHD34816.1"/>
    <property type="molecule type" value="Genomic_DNA"/>
</dbReference>
<feature type="transmembrane region" description="Helical" evidence="7">
    <location>
        <begin position="310"/>
        <end position="331"/>
    </location>
</feature>
<name>A0A919CKV8_9ACTN</name>
<dbReference type="InterPro" id="IPR020846">
    <property type="entry name" value="MFS_dom"/>
</dbReference>
<keyword evidence="3" id="KW-1003">Cell membrane</keyword>
<evidence type="ECO:0000256" key="6">
    <source>
        <dbReference type="ARBA" id="ARBA00023136"/>
    </source>
</evidence>
<dbReference type="InterPro" id="IPR011701">
    <property type="entry name" value="MFS"/>
</dbReference>
<sequence>MSQLSARQERMSPARRWLLLATVASGLFLITLDNTILYTALPTLTEELGATGSQSLWIINAYPVVMAGLILGSGTFGDRAGHVRMFLLGLVVFGLASLAAAFSPTAGILIATRVLLAVGAAIMMPATLALIRITFTRERERNFAIAIWGSISVIGIAVGPIVGGALLEFFWWGSVFLLNVPIVLIALVATLVIAPPNRPDPSKHWDLISSLQAMVGLVAGVLAIKEIGHVPPNPWVIALAVAVAGIAFTLFVRRQRRLSDPLLDFAIFRNPAFSAGVLTAALAMFAIGGIQLVTTQRYQLVAGFSPLESGLLVAALAVGSLPTALLGGAVLHRTGLLPLIAGGLGVATVGVGTTIAGFHLAFPLLVAGMVLTGAGLGAAMSVASVAIVGNAPGNRAGMASAVEEVSYEFGNLSAVALLGSLLTFVYSATVQLPAHAPDRAGLSLADALAVVGDDAGVLSAAYNAFDTAYLVVMAAVTLVLAVGAAGTGRMLRRHGPGSSSQHYVDH</sequence>
<feature type="transmembrane region" description="Helical" evidence="7">
    <location>
        <begin position="169"/>
        <end position="193"/>
    </location>
</feature>
<dbReference type="GO" id="GO:0022857">
    <property type="term" value="F:transmembrane transporter activity"/>
    <property type="evidence" value="ECO:0007669"/>
    <property type="project" value="InterPro"/>
</dbReference>
<evidence type="ECO:0000313" key="9">
    <source>
        <dbReference type="EMBL" id="GHD34816.1"/>
    </source>
</evidence>
<feature type="domain" description="Major facilitator superfamily (MFS) profile" evidence="8">
    <location>
        <begin position="19"/>
        <end position="492"/>
    </location>
</feature>
<feature type="transmembrane region" description="Helical" evidence="7">
    <location>
        <begin position="17"/>
        <end position="37"/>
    </location>
</feature>
<dbReference type="AlphaFoldDB" id="A0A919CKV8"/>
<feature type="transmembrane region" description="Helical" evidence="7">
    <location>
        <begin position="409"/>
        <end position="429"/>
    </location>
</feature>
<keyword evidence="2" id="KW-0813">Transport</keyword>
<dbReference type="InterPro" id="IPR036259">
    <property type="entry name" value="MFS_trans_sf"/>
</dbReference>
<dbReference type="Gene3D" id="1.20.1720.10">
    <property type="entry name" value="Multidrug resistance protein D"/>
    <property type="match status" value="1"/>
</dbReference>
<keyword evidence="10" id="KW-1185">Reference proteome</keyword>
<feature type="transmembrane region" description="Helical" evidence="7">
    <location>
        <begin position="205"/>
        <end position="223"/>
    </location>
</feature>
<evidence type="ECO:0000256" key="1">
    <source>
        <dbReference type="ARBA" id="ARBA00004651"/>
    </source>
</evidence>
<dbReference type="Proteomes" id="UP000654947">
    <property type="component" value="Unassembled WGS sequence"/>
</dbReference>
<evidence type="ECO:0000256" key="2">
    <source>
        <dbReference type="ARBA" id="ARBA00022448"/>
    </source>
</evidence>
<protein>
    <submittedName>
        <fullName evidence="9">MFS transporter</fullName>
    </submittedName>
</protein>
<proteinExistence type="predicted"/>
<feature type="transmembrane region" description="Helical" evidence="7">
    <location>
        <begin position="108"/>
        <end position="131"/>
    </location>
</feature>
<dbReference type="PANTHER" id="PTHR42718">
    <property type="entry name" value="MAJOR FACILITATOR SUPERFAMILY MULTIDRUG TRANSPORTER MFSC"/>
    <property type="match status" value="1"/>
</dbReference>
<accession>A0A919CKV8</accession>
<dbReference type="CDD" id="cd17321">
    <property type="entry name" value="MFS_MMR_MDR_like"/>
    <property type="match status" value="1"/>
</dbReference>
<keyword evidence="4 7" id="KW-0812">Transmembrane</keyword>
<feature type="transmembrane region" description="Helical" evidence="7">
    <location>
        <begin position="272"/>
        <end position="290"/>
    </location>
</feature>
<dbReference type="SUPFAM" id="SSF103473">
    <property type="entry name" value="MFS general substrate transporter"/>
    <property type="match status" value="1"/>
</dbReference>
<evidence type="ECO:0000313" key="10">
    <source>
        <dbReference type="Proteomes" id="UP000654947"/>
    </source>
</evidence>
<feature type="transmembrane region" description="Helical" evidence="7">
    <location>
        <begin position="143"/>
        <end position="163"/>
    </location>
</feature>
<evidence type="ECO:0000256" key="4">
    <source>
        <dbReference type="ARBA" id="ARBA00022692"/>
    </source>
</evidence>
<dbReference type="GO" id="GO:0005886">
    <property type="term" value="C:plasma membrane"/>
    <property type="evidence" value="ECO:0007669"/>
    <property type="project" value="UniProtKB-SubCell"/>
</dbReference>
<comment type="caution">
    <text evidence="9">The sequence shown here is derived from an EMBL/GenBank/DDBJ whole genome shotgun (WGS) entry which is preliminary data.</text>
</comment>
<gene>
    <name evidence="9" type="ORF">GCM10007147_40750</name>
</gene>
<dbReference type="PANTHER" id="PTHR42718:SF47">
    <property type="entry name" value="METHYL VIOLOGEN RESISTANCE PROTEIN SMVA"/>
    <property type="match status" value="1"/>
</dbReference>
<feature type="transmembrane region" description="Helical" evidence="7">
    <location>
        <begin position="364"/>
        <end position="388"/>
    </location>
</feature>
<evidence type="ECO:0000256" key="7">
    <source>
        <dbReference type="SAM" id="Phobius"/>
    </source>
</evidence>
<evidence type="ECO:0000256" key="3">
    <source>
        <dbReference type="ARBA" id="ARBA00022475"/>
    </source>
</evidence>
<keyword evidence="5 7" id="KW-1133">Transmembrane helix</keyword>
<reference evidence="9 10" key="1">
    <citation type="journal article" date="2014" name="Int. J. Syst. Evol. Microbiol.">
        <title>Complete genome sequence of Corynebacterium casei LMG S-19264T (=DSM 44701T), isolated from a smear-ripened cheese.</title>
        <authorList>
            <consortium name="US DOE Joint Genome Institute (JGI-PGF)"/>
            <person name="Walter F."/>
            <person name="Albersmeier A."/>
            <person name="Kalinowski J."/>
            <person name="Ruckert C."/>
        </authorList>
    </citation>
    <scope>NUCLEOTIDE SEQUENCE [LARGE SCALE GENOMIC DNA]</scope>
    <source>
        <strain evidence="9 10">KCTC 19473</strain>
    </source>
</reference>
<comment type="subcellular location">
    <subcellularLocation>
        <location evidence="1">Cell membrane</location>
        <topology evidence="1">Multi-pass membrane protein</topology>
    </subcellularLocation>
</comment>
<feature type="transmembrane region" description="Helical" evidence="7">
    <location>
        <begin position="235"/>
        <end position="252"/>
    </location>
</feature>
<feature type="transmembrane region" description="Helical" evidence="7">
    <location>
        <begin position="83"/>
        <end position="102"/>
    </location>
</feature>
<evidence type="ECO:0000256" key="5">
    <source>
        <dbReference type="ARBA" id="ARBA00022989"/>
    </source>
</evidence>
<evidence type="ECO:0000259" key="8">
    <source>
        <dbReference type="PROSITE" id="PS50850"/>
    </source>
</evidence>
<keyword evidence="6 7" id="KW-0472">Membrane</keyword>
<organism evidence="9 10">
    <name type="scientific">Nocardiopsis kunsanensis</name>
    <dbReference type="NCBI Taxonomy" id="141693"/>
    <lineage>
        <taxon>Bacteria</taxon>
        <taxon>Bacillati</taxon>
        <taxon>Actinomycetota</taxon>
        <taxon>Actinomycetes</taxon>
        <taxon>Streptosporangiales</taxon>
        <taxon>Nocardiopsidaceae</taxon>
        <taxon>Nocardiopsis</taxon>
    </lineage>
</organism>